<evidence type="ECO:0000313" key="2">
    <source>
        <dbReference type="EMBL" id="RAR07983.1"/>
    </source>
</evidence>
<dbReference type="Proteomes" id="UP000249619">
    <property type="component" value="Unassembled WGS sequence"/>
</dbReference>
<keyword evidence="1" id="KW-0732">Signal</keyword>
<dbReference type="OrthoDB" id="3660698at2759"/>
<keyword evidence="3" id="KW-1185">Reference proteome</keyword>
<feature type="signal peptide" evidence="1">
    <location>
        <begin position="1"/>
        <end position="17"/>
    </location>
</feature>
<organism evidence="2 3">
    <name type="scientific">Stemphylium lycopersici</name>
    <name type="common">Tomato gray leaf spot disease fungus</name>
    <name type="synonym">Thyrospora lycopersici</name>
    <dbReference type="NCBI Taxonomy" id="183478"/>
    <lineage>
        <taxon>Eukaryota</taxon>
        <taxon>Fungi</taxon>
        <taxon>Dikarya</taxon>
        <taxon>Ascomycota</taxon>
        <taxon>Pezizomycotina</taxon>
        <taxon>Dothideomycetes</taxon>
        <taxon>Pleosporomycetidae</taxon>
        <taxon>Pleosporales</taxon>
        <taxon>Pleosporineae</taxon>
        <taxon>Pleosporaceae</taxon>
        <taxon>Stemphylium</taxon>
    </lineage>
</organism>
<proteinExistence type="predicted"/>
<dbReference type="EMBL" id="QGDH01000093">
    <property type="protein sequence ID" value="RAR07983.1"/>
    <property type="molecule type" value="Genomic_DNA"/>
</dbReference>
<evidence type="ECO:0000256" key="1">
    <source>
        <dbReference type="SAM" id="SignalP"/>
    </source>
</evidence>
<gene>
    <name evidence="2" type="ORF">DDE83_006228</name>
</gene>
<protein>
    <submittedName>
        <fullName evidence="2">Uncharacterized protein</fullName>
    </submittedName>
</protein>
<accession>A0A364MZM3</accession>
<comment type="caution">
    <text evidence="2">The sequence shown here is derived from an EMBL/GenBank/DDBJ whole genome shotgun (WGS) entry which is preliminary data.</text>
</comment>
<sequence>MRFYIATALLALGPTLGAACSRYAFCHCTNNDGSINDAATKASCPDVVADYMNVDGTFECAADSAAAGLGGVFQFFINNCRMREVCNSNGAPGDSNCHAKA</sequence>
<feature type="chain" id="PRO_5017083858" evidence="1">
    <location>
        <begin position="18"/>
        <end position="101"/>
    </location>
</feature>
<dbReference type="PROSITE" id="PS51257">
    <property type="entry name" value="PROKAR_LIPOPROTEIN"/>
    <property type="match status" value="1"/>
</dbReference>
<reference evidence="3" key="1">
    <citation type="submission" date="2018-05" db="EMBL/GenBank/DDBJ databases">
        <title>Draft genome sequence of Stemphylium lycopersici strain CIDEFI 213.</title>
        <authorList>
            <person name="Medina R."/>
            <person name="Franco M.E.E."/>
            <person name="Lucentini C.G."/>
            <person name="Saparrat M.C.N."/>
            <person name="Balatti P.A."/>
        </authorList>
    </citation>
    <scope>NUCLEOTIDE SEQUENCE [LARGE SCALE GENOMIC DNA]</scope>
    <source>
        <strain evidence="3">CIDEFI 213</strain>
    </source>
</reference>
<evidence type="ECO:0000313" key="3">
    <source>
        <dbReference type="Proteomes" id="UP000249619"/>
    </source>
</evidence>
<dbReference type="AlphaFoldDB" id="A0A364MZM3"/>
<name>A0A364MZM3_STELY</name>